<keyword evidence="7 10" id="KW-0472">Membrane</keyword>
<evidence type="ECO:0000313" key="12">
    <source>
        <dbReference type="Proteomes" id="UP000005205"/>
    </source>
</evidence>
<evidence type="ECO:0000256" key="2">
    <source>
        <dbReference type="ARBA" id="ARBA00022475"/>
    </source>
</evidence>
<dbReference type="PANTHER" id="PTHR21137:SF35">
    <property type="entry name" value="ODORANT RECEPTOR 19A-RELATED"/>
    <property type="match status" value="1"/>
</dbReference>
<feature type="transmembrane region" description="Helical" evidence="10">
    <location>
        <begin position="26"/>
        <end position="54"/>
    </location>
</feature>
<keyword evidence="4 10" id="KW-0812">Transmembrane</keyword>
<protein>
    <recommendedName>
        <fullName evidence="13">Odorant receptor</fullName>
    </recommendedName>
</protein>
<dbReference type="GO" id="GO:0007165">
    <property type="term" value="P:signal transduction"/>
    <property type="evidence" value="ECO:0007669"/>
    <property type="project" value="UniProtKB-KW"/>
</dbReference>
<dbReference type="Proteomes" id="UP000005205">
    <property type="component" value="Unassembled WGS sequence"/>
</dbReference>
<sequence>MAEDWMAFKLDGERDVMIKRAQTARLIMMIGYVLVVIMILTVITLPCFGIQIIYVTNITGVRKLLPLKTYNFYSTDKSPQFELTFFIHSLTALLGAGEFVMDQCNAIYRVMCDLKWYKLESKNARNFIVLIMRAKRPFHFTAGKIFPLTMVTFCSILKSLINYASFLLTKHG</sequence>
<dbReference type="InParanoid" id="A0A158NS15"/>
<dbReference type="KEGG" id="acep:105623541"/>
<gene>
    <name evidence="11" type="primary">105623541</name>
</gene>
<organism evidence="11 12">
    <name type="scientific">Atta cephalotes</name>
    <name type="common">Leafcutter ant</name>
    <dbReference type="NCBI Taxonomy" id="12957"/>
    <lineage>
        <taxon>Eukaryota</taxon>
        <taxon>Metazoa</taxon>
        <taxon>Ecdysozoa</taxon>
        <taxon>Arthropoda</taxon>
        <taxon>Hexapoda</taxon>
        <taxon>Insecta</taxon>
        <taxon>Pterygota</taxon>
        <taxon>Neoptera</taxon>
        <taxon>Endopterygota</taxon>
        <taxon>Hymenoptera</taxon>
        <taxon>Apocrita</taxon>
        <taxon>Aculeata</taxon>
        <taxon>Formicoidea</taxon>
        <taxon>Formicidae</taxon>
        <taxon>Myrmicinae</taxon>
        <taxon>Atta</taxon>
    </lineage>
</organism>
<evidence type="ECO:0000256" key="8">
    <source>
        <dbReference type="ARBA" id="ARBA00023170"/>
    </source>
</evidence>
<evidence type="ECO:0000256" key="6">
    <source>
        <dbReference type="ARBA" id="ARBA00022989"/>
    </source>
</evidence>
<dbReference type="EMBL" id="ADTU01024404">
    <property type="status" value="NOT_ANNOTATED_CDS"/>
    <property type="molecule type" value="Genomic_DNA"/>
</dbReference>
<evidence type="ECO:0000256" key="4">
    <source>
        <dbReference type="ARBA" id="ARBA00022692"/>
    </source>
</evidence>
<accession>A0A158NS15</accession>
<feature type="transmembrane region" description="Helical" evidence="10">
    <location>
        <begin position="145"/>
        <end position="166"/>
    </location>
</feature>
<evidence type="ECO:0008006" key="13">
    <source>
        <dbReference type="Google" id="ProtNLM"/>
    </source>
</evidence>
<evidence type="ECO:0000313" key="11">
    <source>
        <dbReference type="EnsemblMetazoa" id="XP_012060323.1"/>
    </source>
</evidence>
<keyword evidence="6 10" id="KW-1133">Transmembrane helix</keyword>
<dbReference type="Pfam" id="PF02949">
    <property type="entry name" value="7tm_6"/>
    <property type="match status" value="1"/>
</dbReference>
<reference evidence="12" key="1">
    <citation type="journal article" date="2011" name="PLoS Genet.">
        <title>The genome sequence of the leaf-cutter ant Atta cephalotes reveals insights into its obligate symbiotic lifestyle.</title>
        <authorList>
            <person name="Suen G."/>
            <person name="Teiling C."/>
            <person name="Li L."/>
            <person name="Holt C."/>
            <person name="Abouheif E."/>
            <person name="Bornberg-Bauer E."/>
            <person name="Bouffard P."/>
            <person name="Caldera E.J."/>
            <person name="Cash E."/>
            <person name="Cavanaugh A."/>
            <person name="Denas O."/>
            <person name="Elhaik E."/>
            <person name="Fave M.J."/>
            <person name="Gadau J."/>
            <person name="Gibson J.D."/>
            <person name="Graur D."/>
            <person name="Grubbs K.J."/>
            <person name="Hagen D.E."/>
            <person name="Harkins T.T."/>
            <person name="Helmkampf M."/>
            <person name="Hu H."/>
            <person name="Johnson B.R."/>
            <person name="Kim J."/>
            <person name="Marsh S.E."/>
            <person name="Moeller J.A."/>
            <person name="Munoz-Torres M.C."/>
            <person name="Murphy M.C."/>
            <person name="Naughton M.C."/>
            <person name="Nigam S."/>
            <person name="Overson R."/>
            <person name="Rajakumar R."/>
            <person name="Reese J.T."/>
            <person name="Scott J.J."/>
            <person name="Smith C.R."/>
            <person name="Tao S."/>
            <person name="Tsutsui N.D."/>
            <person name="Viljakainen L."/>
            <person name="Wissler L."/>
            <person name="Yandell M.D."/>
            <person name="Zimmer F."/>
            <person name="Taylor J."/>
            <person name="Slater S.C."/>
            <person name="Clifton S.W."/>
            <person name="Warren W.C."/>
            <person name="Elsik C.G."/>
            <person name="Smith C.D."/>
            <person name="Weinstock G.M."/>
            <person name="Gerardo N.M."/>
            <person name="Currie C.R."/>
        </authorList>
    </citation>
    <scope>NUCLEOTIDE SEQUENCE [LARGE SCALE GENOMIC DNA]</scope>
</reference>
<dbReference type="AlphaFoldDB" id="A0A158NS15"/>
<keyword evidence="12" id="KW-1185">Reference proteome</keyword>
<comment type="subcellular location">
    <subcellularLocation>
        <location evidence="1">Cell membrane</location>
        <topology evidence="1">Multi-pass membrane protein</topology>
    </subcellularLocation>
</comment>
<dbReference type="GO" id="GO:0005886">
    <property type="term" value="C:plasma membrane"/>
    <property type="evidence" value="ECO:0007669"/>
    <property type="project" value="UniProtKB-SubCell"/>
</dbReference>
<dbReference type="PANTHER" id="PTHR21137">
    <property type="entry name" value="ODORANT RECEPTOR"/>
    <property type="match status" value="1"/>
</dbReference>
<dbReference type="EnsemblMetazoa" id="XM_012204933.1">
    <property type="protein sequence ID" value="XP_012060323.1"/>
    <property type="gene ID" value="LOC105623541"/>
</dbReference>
<keyword evidence="5" id="KW-0552">Olfaction</keyword>
<dbReference type="OrthoDB" id="7634903at2759"/>
<dbReference type="EMBL" id="ADTU01024405">
    <property type="status" value="NOT_ANNOTATED_CDS"/>
    <property type="molecule type" value="Genomic_DNA"/>
</dbReference>
<evidence type="ECO:0000256" key="10">
    <source>
        <dbReference type="SAM" id="Phobius"/>
    </source>
</evidence>
<dbReference type="GO" id="GO:0004984">
    <property type="term" value="F:olfactory receptor activity"/>
    <property type="evidence" value="ECO:0007669"/>
    <property type="project" value="InterPro"/>
</dbReference>
<keyword evidence="2" id="KW-1003">Cell membrane</keyword>
<dbReference type="InterPro" id="IPR004117">
    <property type="entry name" value="7tm6_olfct_rcpt"/>
</dbReference>
<name>A0A158NS15_ATTCE</name>
<dbReference type="GO" id="GO:0005549">
    <property type="term" value="F:odorant binding"/>
    <property type="evidence" value="ECO:0007669"/>
    <property type="project" value="InterPro"/>
</dbReference>
<evidence type="ECO:0000256" key="9">
    <source>
        <dbReference type="ARBA" id="ARBA00023224"/>
    </source>
</evidence>
<evidence type="ECO:0000256" key="7">
    <source>
        <dbReference type="ARBA" id="ARBA00023136"/>
    </source>
</evidence>
<evidence type="ECO:0000256" key="3">
    <source>
        <dbReference type="ARBA" id="ARBA00022606"/>
    </source>
</evidence>
<keyword evidence="9" id="KW-0807">Transducer</keyword>
<reference evidence="11" key="2">
    <citation type="submission" date="2016-04" db="UniProtKB">
        <authorList>
            <consortium name="EnsemblMetazoa"/>
        </authorList>
    </citation>
    <scope>IDENTIFICATION</scope>
</reference>
<evidence type="ECO:0000256" key="5">
    <source>
        <dbReference type="ARBA" id="ARBA00022725"/>
    </source>
</evidence>
<evidence type="ECO:0000256" key="1">
    <source>
        <dbReference type="ARBA" id="ARBA00004651"/>
    </source>
</evidence>
<keyword evidence="3" id="KW-0716">Sensory transduction</keyword>
<keyword evidence="8" id="KW-0675">Receptor</keyword>
<proteinExistence type="predicted"/>